<dbReference type="Gene3D" id="3.30.40.10">
    <property type="entry name" value="Zinc/RING finger domain, C3HC4 (zinc finger)"/>
    <property type="match status" value="2"/>
</dbReference>
<feature type="domain" description="FYVE-type" evidence="9">
    <location>
        <begin position="198"/>
        <end position="254"/>
    </location>
</feature>
<dbReference type="SMART" id="SM00734">
    <property type="entry name" value="ZnF_Rad18"/>
    <property type="match status" value="1"/>
</dbReference>
<dbReference type="PROSITE" id="PS50178">
    <property type="entry name" value="ZF_FYVE"/>
    <property type="match status" value="2"/>
</dbReference>
<evidence type="ECO:0000256" key="8">
    <source>
        <dbReference type="SAM" id="MobiDB-lite"/>
    </source>
</evidence>
<dbReference type="SUPFAM" id="SSF140125">
    <property type="entry name" value="Rabenosyn-5 Rab-binding domain-like"/>
    <property type="match status" value="1"/>
</dbReference>
<dbReference type="InterPro" id="IPR052727">
    <property type="entry name" value="Rab4/Rab5_effector"/>
</dbReference>
<dbReference type="InterPro" id="IPR013087">
    <property type="entry name" value="Znf_C2H2_type"/>
</dbReference>
<dbReference type="Pfam" id="PF11464">
    <property type="entry name" value="Rbsn"/>
    <property type="match status" value="1"/>
</dbReference>
<feature type="compositionally biased region" description="Polar residues" evidence="8">
    <location>
        <begin position="556"/>
        <end position="565"/>
    </location>
</feature>
<keyword evidence="5" id="KW-0234">DNA repair</keyword>
<dbReference type="Gene3D" id="4.10.860.20">
    <property type="entry name" value="Rabenosyn, Rab binding domain"/>
    <property type="match status" value="1"/>
</dbReference>
<dbReference type="PROSITE" id="PS00028">
    <property type="entry name" value="ZINC_FINGER_C2H2_1"/>
    <property type="match status" value="1"/>
</dbReference>
<dbReference type="InterPro" id="IPR013083">
    <property type="entry name" value="Znf_RING/FYVE/PHD"/>
</dbReference>
<feature type="domain" description="FYVE-type" evidence="9">
    <location>
        <begin position="336"/>
        <end position="417"/>
    </location>
</feature>
<evidence type="ECO:0000256" key="6">
    <source>
        <dbReference type="PROSITE-ProRule" id="PRU00091"/>
    </source>
</evidence>
<dbReference type="PANTHER" id="PTHR13510">
    <property type="entry name" value="FYVE-FINGER-CONTAINING RAB5 EFFECTOR PROTEIN RABENOSYN-5-RELATED"/>
    <property type="match status" value="1"/>
</dbReference>
<dbReference type="CDD" id="cd15737">
    <property type="entry name" value="FYVE2_Vac1p_like"/>
    <property type="match status" value="1"/>
</dbReference>
<dbReference type="PANTHER" id="PTHR13510:SF44">
    <property type="entry name" value="RABENOSYN-5"/>
    <property type="match status" value="1"/>
</dbReference>
<dbReference type="InterPro" id="IPR017455">
    <property type="entry name" value="Znf_FYVE-rel"/>
</dbReference>
<sequence length="666" mass="73558">MSGRKLGGGRILGSGKGLAPPPSSLGQQAVSPFAPSDSSTVSLHSRNSTPNSLSPLSSSPRLDFSQDLASNVSLAGPSNGASLGGKLVCPICEEEMVTLLQLNRHLDDVHQELPEAEQDEVKSWFDKQVLKAKRFQPLSLINQKLRGLEVFESNETQPLSVAAAPGRVADTIIDPEELVTRKHWQRPTGNDPCTDPTCERKLGPLTGSVNCRKCGRLFCEEHTMYQMKLSRSANHEPVRGVWCRVCETCYKSREGYNDHNGLCRDHTADFAAIRAKKVERHRLEVQRLEKRLTKLTRLLVEAPPETAVSPGLLSPLAGQRSQRKVIEQSVVTWEDDASVSKCPFCKQEFGSWTFRRHHCRICGRVVCADPSTNCSSEVGLNVAGPTALPTTEKPIAPADGQIGIDIRMCCECKSTLFSHRDFADSIRHRPPDQRAYETLRQFERGIQMLMPTFQKALLALQPPDESRGIDKPPPTHAQIQEAAKIRKRLTDAFGKYDVAAKRIRDMKTDSPTQLRLQKAIYASASAFLHANLIPLKSVPAMLKSHSSGQRRLLSGANGSSHSSPLRNGESLGFDAETSSLGGASEVSTAVSALETEEKEAREKLIVLEEQRFMVQEMLNRARSARRFEEVSTLTRNLEELDKEIDASKKLIVGVEERWEGLYAAGA</sequence>
<dbReference type="InterPro" id="IPR006642">
    <property type="entry name" value="Rad18_UBZ4"/>
</dbReference>
<keyword evidence="1" id="KW-0479">Metal-binding</keyword>
<organism evidence="10 11">
    <name type="scientific">Madurella fahalii</name>
    <dbReference type="NCBI Taxonomy" id="1157608"/>
    <lineage>
        <taxon>Eukaryota</taxon>
        <taxon>Fungi</taxon>
        <taxon>Dikarya</taxon>
        <taxon>Ascomycota</taxon>
        <taxon>Pezizomycotina</taxon>
        <taxon>Sordariomycetes</taxon>
        <taxon>Sordariomycetidae</taxon>
        <taxon>Sordariales</taxon>
        <taxon>Sordariales incertae sedis</taxon>
        <taxon>Madurella</taxon>
    </lineage>
</organism>
<evidence type="ECO:0000313" key="11">
    <source>
        <dbReference type="Proteomes" id="UP001628179"/>
    </source>
</evidence>
<dbReference type="InterPro" id="IPR036531">
    <property type="entry name" value="Rbsn_Rab-bd_sf"/>
</dbReference>
<dbReference type="InterPro" id="IPR011011">
    <property type="entry name" value="Znf_FYVE_PHD"/>
</dbReference>
<feature type="coiled-coil region" evidence="7">
    <location>
        <begin position="590"/>
        <end position="657"/>
    </location>
</feature>
<evidence type="ECO:0000256" key="1">
    <source>
        <dbReference type="ARBA" id="ARBA00022723"/>
    </source>
</evidence>
<reference evidence="10 11" key="1">
    <citation type="submission" date="2024-09" db="EMBL/GenBank/DDBJ databases">
        <title>Itraconazole resistance in Madurella fahalii resulting from another homologue of gene encoding cytochrome P450 14-alpha sterol demethylase (CYP51).</title>
        <authorList>
            <person name="Yoshioka I."/>
            <person name="Fahal A.H."/>
            <person name="Kaneko S."/>
            <person name="Yaguchi T."/>
        </authorList>
    </citation>
    <scope>NUCLEOTIDE SEQUENCE [LARGE SCALE GENOMIC DNA]</scope>
    <source>
        <strain evidence="10 11">IFM 68171</strain>
    </source>
</reference>
<evidence type="ECO:0000259" key="9">
    <source>
        <dbReference type="PROSITE" id="PS50178"/>
    </source>
</evidence>
<accession>A0ABQ0GLE0</accession>
<comment type="caution">
    <text evidence="10">The sequence shown here is derived from an EMBL/GenBank/DDBJ whole genome shotgun (WGS) entry which is preliminary data.</text>
</comment>
<feature type="region of interest" description="Disordered" evidence="8">
    <location>
        <begin position="549"/>
        <end position="579"/>
    </location>
</feature>
<dbReference type="Pfam" id="PF01363">
    <property type="entry name" value="FYVE"/>
    <property type="match status" value="2"/>
</dbReference>
<keyword evidence="3 6" id="KW-0863">Zinc-finger</keyword>
<keyword evidence="7" id="KW-0175">Coiled coil</keyword>
<feature type="compositionally biased region" description="Low complexity" evidence="8">
    <location>
        <begin position="45"/>
        <end position="60"/>
    </location>
</feature>
<dbReference type="GeneID" id="98179328"/>
<gene>
    <name evidence="10" type="primary">PEP7</name>
    <name evidence="10" type="ORF">MFIFM68171_08585</name>
</gene>
<dbReference type="InterPro" id="IPR000306">
    <property type="entry name" value="Znf_FYVE"/>
</dbReference>
<keyword evidence="2" id="KW-0227">DNA damage</keyword>
<evidence type="ECO:0000256" key="5">
    <source>
        <dbReference type="ARBA" id="ARBA00023204"/>
    </source>
</evidence>
<dbReference type="SUPFAM" id="SSF57903">
    <property type="entry name" value="FYVE/PHD zinc finger"/>
    <property type="match status" value="2"/>
</dbReference>
<evidence type="ECO:0000256" key="4">
    <source>
        <dbReference type="ARBA" id="ARBA00022833"/>
    </source>
</evidence>
<dbReference type="InterPro" id="IPR021565">
    <property type="entry name" value="Rbsn_Rab-bd"/>
</dbReference>
<evidence type="ECO:0000256" key="3">
    <source>
        <dbReference type="ARBA" id="ARBA00022771"/>
    </source>
</evidence>
<proteinExistence type="predicted"/>
<feature type="region of interest" description="Disordered" evidence="8">
    <location>
        <begin position="1"/>
        <end position="60"/>
    </location>
</feature>
<dbReference type="RefSeq" id="XP_070920106.1">
    <property type="nucleotide sequence ID" value="XM_071064005.1"/>
</dbReference>
<keyword evidence="10" id="KW-0378">Hydrolase</keyword>
<evidence type="ECO:0000256" key="2">
    <source>
        <dbReference type="ARBA" id="ARBA00022763"/>
    </source>
</evidence>
<feature type="compositionally biased region" description="Gly residues" evidence="8">
    <location>
        <begin position="1"/>
        <end position="16"/>
    </location>
</feature>
<dbReference type="Proteomes" id="UP001628179">
    <property type="component" value="Unassembled WGS sequence"/>
</dbReference>
<evidence type="ECO:0000256" key="7">
    <source>
        <dbReference type="SAM" id="Coils"/>
    </source>
</evidence>
<evidence type="ECO:0000313" key="10">
    <source>
        <dbReference type="EMBL" id="GAB1318375.1"/>
    </source>
</evidence>
<keyword evidence="10" id="KW-0645">Protease</keyword>
<feature type="compositionally biased region" description="Polar residues" evidence="8">
    <location>
        <begin position="24"/>
        <end position="44"/>
    </location>
</feature>
<dbReference type="SMART" id="SM00064">
    <property type="entry name" value="FYVE"/>
    <property type="match status" value="2"/>
</dbReference>
<dbReference type="CDD" id="cd15761">
    <property type="entry name" value="FYVE1_Vac1p_like"/>
    <property type="match status" value="1"/>
</dbReference>
<dbReference type="EMBL" id="BAAFSV010000005">
    <property type="protein sequence ID" value="GAB1318375.1"/>
    <property type="molecule type" value="Genomic_DNA"/>
</dbReference>
<keyword evidence="11" id="KW-1185">Reference proteome</keyword>
<keyword evidence="10" id="KW-0121">Carboxypeptidase</keyword>
<protein>
    <submittedName>
        <fullName evidence="10">Carboxypeptidase Y-deficient</fullName>
    </submittedName>
</protein>
<dbReference type="GO" id="GO:0004180">
    <property type="term" value="F:carboxypeptidase activity"/>
    <property type="evidence" value="ECO:0007669"/>
    <property type="project" value="UniProtKB-KW"/>
</dbReference>
<name>A0ABQ0GLE0_9PEZI</name>
<keyword evidence="4" id="KW-0862">Zinc</keyword>